<dbReference type="PANTHER" id="PTHR34322">
    <property type="entry name" value="TRANSPOSASE, Y1_TNP DOMAIN-CONTAINING"/>
    <property type="match status" value="1"/>
</dbReference>
<sequence length="325" mass="37484">MPRPRSSQISLEDTPYYHCCSRLVRRAHLCGDDKYTGKNYDHRRGWVEAQILKLTEVFAIDVAAYAVMSNHLHLVLYIDLDTVNIWSDREVVEQWHKCFKGTDLTQNFAKGEVIDQYQVDELKHLIATYRSRLIDISWFMRCLNEPIARQANHEDNCTGHFWEGRFKSQALLDEAAVLACMAYVELNPIRAKVAQTPESSDYTSLQLRIKAALKGKQPVKLLPFIGNEHGHQAKGINFDLKDYLELVDETGRILRDDKRGAISANTVRILTRLNITSDNWIKLTTDFGKLFHGPVGTLPELTSYCEHLEKRRRHFSQCCQYLQAS</sequence>
<protein>
    <recommendedName>
        <fullName evidence="1">Transposase IS200-like domain-containing protein</fullName>
    </recommendedName>
</protein>
<evidence type="ECO:0000259" key="1">
    <source>
        <dbReference type="SMART" id="SM01321"/>
    </source>
</evidence>
<proteinExistence type="predicted"/>
<dbReference type="InterPro" id="IPR036515">
    <property type="entry name" value="Transposase_17_sf"/>
</dbReference>
<dbReference type="GO" id="GO:0006313">
    <property type="term" value="P:DNA transposition"/>
    <property type="evidence" value="ECO:0007669"/>
    <property type="project" value="InterPro"/>
</dbReference>
<feature type="domain" description="Transposase IS200-like" evidence="1">
    <location>
        <begin position="12"/>
        <end position="187"/>
    </location>
</feature>
<dbReference type="HOGENOM" id="CLU_053827_0_0_6"/>
<dbReference type="EMBL" id="AP011177">
    <property type="protein sequence ID" value="BAJ03421.1"/>
    <property type="molecule type" value="Genomic_DNA"/>
</dbReference>
<dbReference type="SMART" id="SM01321">
    <property type="entry name" value="Y1_Tnp"/>
    <property type="match status" value="1"/>
</dbReference>
<dbReference type="Proteomes" id="UP000002350">
    <property type="component" value="Chromosome"/>
</dbReference>
<dbReference type="Gene3D" id="3.30.70.1290">
    <property type="entry name" value="Transposase IS200-like"/>
    <property type="match status" value="1"/>
</dbReference>
<dbReference type="STRING" id="637905.SVI_3450"/>
<evidence type="ECO:0000313" key="2">
    <source>
        <dbReference type="EMBL" id="BAJ03421.1"/>
    </source>
</evidence>
<dbReference type="PANTHER" id="PTHR34322:SF2">
    <property type="entry name" value="TRANSPOSASE IS200-LIKE DOMAIN-CONTAINING PROTEIN"/>
    <property type="match status" value="1"/>
</dbReference>
<name>D4ZBM6_SHEVD</name>
<dbReference type="RefSeq" id="WP_013052716.1">
    <property type="nucleotide sequence ID" value="NC_014012.1"/>
</dbReference>
<dbReference type="GO" id="GO:0004803">
    <property type="term" value="F:transposase activity"/>
    <property type="evidence" value="ECO:0007669"/>
    <property type="project" value="InterPro"/>
</dbReference>
<reference evidence="3" key="1">
    <citation type="journal article" date="2010" name="Mol. Biosyst.">
        <title>Complete genome sequence and comparative analysis of Shewanella violacea, a psychrophilic and piezophilic bacterium from deep sea floor sediments.</title>
        <authorList>
            <person name="Aono E."/>
            <person name="Baba T."/>
            <person name="Ara T."/>
            <person name="Nishi T."/>
            <person name="Nakamichi T."/>
            <person name="Inamoto E."/>
            <person name="Toyonaga H."/>
            <person name="Hasegawa M."/>
            <person name="Takai Y."/>
            <person name="Okumura Y."/>
            <person name="Baba M."/>
            <person name="Tomita M."/>
            <person name="Kato C."/>
            <person name="Oshima T."/>
            <person name="Nakasone K."/>
            <person name="Mori H."/>
        </authorList>
    </citation>
    <scope>NUCLEOTIDE SEQUENCE [LARGE SCALE GENOMIC DNA]</scope>
    <source>
        <strain evidence="3">JCM 10179 / CIP 106290 / LMG 19151 / DSS12</strain>
    </source>
</reference>
<accession>D4ZBM6</accession>
<dbReference type="OrthoDB" id="9814067at2"/>
<dbReference type="KEGG" id="svo:SVI_3450"/>
<organism evidence="2 3">
    <name type="scientific">Shewanella violacea (strain JCM 10179 / CIP 106290 / LMG 19151 / DSS12)</name>
    <dbReference type="NCBI Taxonomy" id="637905"/>
    <lineage>
        <taxon>Bacteria</taxon>
        <taxon>Pseudomonadati</taxon>
        <taxon>Pseudomonadota</taxon>
        <taxon>Gammaproteobacteria</taxon>
        <taxon>Alteromonadales</taxon>
        <taxon>Shewanellaceae</taxon>
        <taxon>Shewanella</taxon>
    </lineage>
</organism>
<evidence type="ECO:0000313" key="3">
    <source>
        <dbReference type="Proteomes" id="UP000002350"/>
    </source>
</evidence>
<dbReference type="InterPro" id="IPR002686">
    <property type="entry name" value="Transposase_17"/>
</dbReference>
<dbReference type="SUPFAM" id="SSF143422">
    <property type="entry name" value="Transposase IS200-like"/>
    <property type="match status" value="1"/>
</dbReference>
<keyword evidence="3" id="KW-1185">Reference proteome</keyword>
<dbReference type="AlphaFoldDB" id="D4ZBM6"/>
<dbReference type="eggNOG" id="COG1943">
    <property type="taxonomic scope" value="Bacteria"/>
</dbReference>
<gene>
    <name evidence="2" type="ordered locus">SVI_3450</name>
</gene>
<dbReference type="GO" id="GO:0003677">
    <property type="term" value="F:DNA binding"/>
    <property type="evidence" value="ECO:0007669"/>
    <property type="project" value="InterPro"/>
</dbReference>